<name>D3P8U2_DEFDS</name>
<accession>D3P8U2</accession>
<dbReference type="AlphaFoldDB" id="D3P8U2"/>
<feature type="domain" description="Flagellar basal-body/hook protein C-terminal" evidence="6">
    <location>
        <begin position="159"/>
        <end position="202"/>
    </location>
</feature>
<dbReference type="InterPro" id="IPR010930">
    <property type="entry name" value="Flg_bb/hook_C_dom"/>
</dbReference>
<dbReference type="InterPro" id="IPR001444">
    <property type="entry name" value="Flag_bb_rod_N"/>
</dbReference>
<dbReference type="Pfam" id="PF06429">
    <property type="entry name" value="Flg_bbr_C"/>
    <property type="match status" value="1"/>
</dbReference>
<dbReference type="PANTHER" id="PTHR30435:SF19">
    <property type="entry name" value="FLAGELLAR BASAL-BODY ROD PROTEIN FLGG"/>
    <property type="match status" value="1"/>
</dbReference>
<reference evidence="8 9" key="1">
    <citation type="journal article" date="2010" name="DNA Res.">
        <title>Bacterial lifestyle in a deep-sea hydrothermal vent chimney revealed by the genome sequence of the thermophilic bacterium Deferribacter desulfuricans SSM1.</title>
        <authorList>
            <person name="Takaki Y."/>
            <person name="Shimamura S."/>
            <person name="Nakagawa S."/>
            <person name="Fukuhara Y."/>
            <person name="Horikawa H."/>
            <person name="Ankai A."/>
            <person name="Harada T."/>
            <person name="Hosoyama A."/>
            <person name="Oguchi A."/>
            <person name="Fukui S."/>
            <person name="Fujita N."/>
            <person name="Takami H."/>
            <person name="Takai K."/>
        </authorList>
    </citation>
    <scope>NUCLEOTIDE SEQUENCE [LARGE SCALE GENOMIC DNA]</scope>
    <source>
        <strain evidence="9">DSM 14783 / JCM 11476 / NBRC 101012 / SSM1</strain>
    </source>
</reference>
<dbReference type="eggNOG" id="COG4786">
    <property type="taxonomic scope" value="Bacteria"/>
</dbReference>
<dbReference type="Proteomes" id="UP000001520">
    <property type="component" value="Chromosome"/>
</dbReference>
<comment type="subcellular location">
    <subcellularLocation>
        <location evidence="1 4">Bacterial flagellum basal body</location>
    </subcellularLocation>
</comment>
<dbReference type="KEGG" id="ddf:DEFDS_1676"/>
<proteinExistence type="inferred from homology"/>
<evidence type="ECO:0000256" key="4">
    <source>
        <dbReference type="RuleBase" id="RU362116"/>
    </source>
</evidence>
<evidence type="ECO:0000256" key="2">
    <source>
        <dbReference type="ARBA" id="ARBA00009677"/>
    </source>
</evidence>
<dbReference type="Pfam" id="PF22692">
    <property type="entry name" value="LlgE_F_G_D1"/>
    <property type="match status" value="1"/>
</dbReference>
<keyword evidence="3 4" id="KW-0975">Bacterial flagellum</keyword>
<comment type="similarity">
    <text evidence="2 4">Belongs to the flagella basal body rod proteins family.</text>
</comment>
<dbReference type="Pfam" id="PF00460">
    <property type="entry name" value="Flg_bb_rod"/>
    <property type="match status" value="1"/>
</dbReference>
<dbReference type="GO" id="GO:0071978">
    <property type="term" value="P:bacterial-type flagellum-dependent swarming motility"/>
    <property type="evidence" value="ECO:0007669"/>
    <property type="project" value="TreeGrafter"/>
</dbReference>
<dbReference type="GO" id="GO:0009425">
    <property type="term" value="C:bacterial-type flagellum basal body"/>
    <property type="evidence" value="ECO:0007669"/>
    <property type="project" value="UniProtKB-SubCell"/>
</dbReference>
<keyword evidence="8" id="KW-0966">Cell projection</keyword>
<dbReference type="OrthoDB" id="9804559at2"/>
<dbReference type="STRING" id="639282.DEFDS_1676"/>
<keyword evidence="8" id="KW-0969">Cilium</keyword>
<dbReference type="InterPro" id="IPR037925">
    <property type="entry name" value="FlgE/F/G-like"/>
</dbReference>
<evidence type="ECO:0000259" key="6">
    <source>
        <dbReference type="Pfam" id="PF06429"/>
    </source>
</evidence>
<sequence>MIKGLYNSLSALNAAITRVDNSANNIANINTPGFKRVVSYNSALSKNGVNVYSIKDLDTQGYLIYTGRNLDLAINGKGFFKLTNNQGGEVFTRFGHFSMDEKGNIVSPRGEILFSTGREGKIEVSPDGSIYIDKEPLGKIELFNSSGNKVPENSYEILPGYLEASNVDLAKEIVDMIVTKNYFEANLKTTKVIDEMLGNIIDNFA</sequence>
<dbReference type="HOGENOM" id="CLU_013687_0_2_0"/>
<protein>
    <submittedName>
        <fullName evidence="8">Flagellar basal-body rod protein</fullName>
    </submittedName>
</protein>
<dbReference type="SUPFAM" id="SSF117143">
    <property type="entry name" value="Flagellar hook protein flgE"/>
    <property type="match status" value="1"/>
</dbReference>
<evidence type="ECO:0000259" key="7">
    <source>
        <dbReference type="Pfam" id="PF22692"/>
    </source>
</evidence>
<dbReference type="PANTHER" id="PTHR30435">
    <property type="entry name" value="FLAGELLAR PROTEIN"/>
    <property type="match status" value="1"/>
</dbReference>
<evidence type="ECO:0000256" key="3">
    <source>
        <dbReference type="ARBA" id="ARBA00023143"/>
    </source>
</evidence>
<evidence type="ECO:0000313" key="9">
    <source>
        <dbReference type="Proteomes" id="UP000001520"/>
    </source>
</evidence>
<dbReference type="EMBL" id="AP011529">
    <property type="protein sequence ID" value="BAI81132.1"/>
    <property type="molecule type" value="Genomic_DNA"/>
</dbReference>
<organism evidence="8 9">
    <name type="scientific">Deferribacter desulfuricans (strain DSM 14783 / JCM 11476 / NBRC 101012 / SSM1)</name>
    <dbReference type="NCBI Taxonomy" id="639282"/>
    <lineage>
        <taxon>Bacteria</taxon>
        <taxon>Pseudomonadati</taxon>
        <taxon>Deferribacterota</taxon>
        <taxon>Deferribacteres</taxon>
        <taxon>Deferribacterales</taxon>
        <taxon>Deferribacteraceae</taxon>
        <taxon>Deferribacter</taxon>
    </lineage>
</organism>
<dbReference type="InterPro" id="IPR020013">
    <property type="entry name" value="Flagellar_FlgE/F/G"/>
</dbReference>
<dbReference type="InterPro" id="IPR053967">
    <property type="entry name" value="LlgE_F_G-like_D1"/>
</dbReference>
<feature type="domain" description="Flagellar basal body rod protein N-terminal" evidence="5">
    <location>
        <begin position="5"/>
        <end position="35"/>
    </location>
</feature>
<keyword evidence="9" id="KW-1185">Reference proteome</keyword>
<keyword evidence="8" id="KW-0282">Flagellum</keyword>
<dbReference type="RefSeq" id="WP_013008378.1">
    <property type="nucleotide sequence ID" value="NC_013939.1"/>
</dbReference>
<feature type="domain" description="Flagellar hook protein FlgE/F/G-like D1" evidence="7">
    <location>
        <begin position="73"/>
        <end position="124"/>
    </location>
</feature>
<evidence type="ECO:0000313" key="8">
    <source>
        <dbReference type="EMBL" id="BAI81132.1"/>
    </source>
</evidence>
<dbReference type="NCBIfam" id="TIGR03506">
    <property type="entry name" value="FlgEFG_subfam"/>
    <property type="match status" value="1"/>
</dbReference>
<gene>
    <name evidence="8" type="ordered locus">DEFDS_1676</name>
</gene>
<evidence type="ECO:0000256" key="1">
    <source>
        <dbReference type="ARBA" id="ARBA00004117"/>
    </source>
</evidence>
<evidence type="ECO:0000259" key="5">
    <source>
        <dbReference type="Pfam" id="PF00460"/>
    </source>
</evidence>